<dbReference type="Pfam" id="PF01435">
    <property type="entry name" value="Peptidase_M48"/>
    <property type="match status" value="1"/>
</dbReference>
<feature type="domain" description="Tudor" evidence="13">
    <location>
        <begin position="44"/>
        <end position="100"/>
    </location>
</feature>
<keyword evidence="16" id="KW-1185">Reference proteome</keyword>
<reference evidence="15" key="2">
    <citation type="submission" date="2021-11" db="EMBL/GenBank/DDBJ databases">
        <authorList>
            <consortium name="Genoscope - CEA"/>
            <person name="William W."/>
        </authorList>
    </citation>
    <scope>NUCLEOTIDE SEQUENCE</scope>
</reference>
<proteinExistence type="predicted"/>
<evidence type="ECO:0000256" key="5">
    <source>
        <dbReference type="ARBA" id="ARBA00022723"/>
    </source>
</evidence>
<dbReference type="InterPro" id="IPR001915">
    <property type="entry name" value="Peptidase_M48"/>
</dbReference>
<evidence type="ECO:0000313" key="14">
    <source>
        <dbReference type="EMBL" id="CAE0689258.1"/>
    </source>
</evidence>
<sequence length="500" mass="53964">MKRRAGHNMLMLSALPRATAFTNVRRRFQPRVVLRGMGTEQLGAVAAPGVRVRAPWTNGQLYPGQVTSVEGDKVSIKFDDGDQREGVTWKDCAVGPADEMPEPLIGIRVMAPWKNRHMYPGRVGAVSKSKDKVKINFDDGDVLVVPWAACRLRDAPKASYKRPQSLSDSLSYAGLTDSQLKPRAQPAHESALKWVGFAATLAAISAAMHGAALTTSGTYTFFDATLKTWDWAAVIYPLCAIGSVVWNMIHYDQKDSAAIAKAMGGFESNDAALRGMVAAVHARSGLGGEIPKVYIIPSEEPNAFAAGTKASVVAVTTGLLDLLTPQELRAVLAHEIGHVRNRDMARSLFSGCMVAGLGFAMTIGDMLMQGERRDRRRKKSKDDKGDSSLGALGLILYASGAITQAMGTILRMMHSRSAEYAADAFAKSIGAGADLASALEKLEASHATVKRDEKSLGLAANAFAASYIDNPPERDSWLLTMGGWLRTHPRNQDRIERLLA</sequence>
<evidence type="ECO:0000259" key="13">
    <source>
        <dbReference type="SMART" id="SM00333"/>
    </source>
</evidence>
<organism evidence="14">
    <name type="scientific">Pelagomonas calceolata</name>
    <dbReference type="NCBI Taxonomy" id="35677"/>
    <lineage>
        <taxon>Eukaryota</taxon>
        <taxon>Sar</taxon>
        <taxon>Stramenopiles</taxon>
        <taxon>Ochrophyta</taxon>
        <taxon>Pelagophyceae</taxon>
        <taxon>Pelagomonadales</taxon>
        <taxon>Pelagomonadaceae</taxon>
        <taxon>Pelagomonas</taxon>
    </lineage>
</organism>
<feature type="signal peptide" evidence="12">
    <location>
        <begin position="1"/>
        <end position="20"/>
    </location>
</feature>
<feature type="chain" id="PRO_5036403976" description="Tudor domain-containing protein" evidence="12">
    <location>
        <begin position="21"/>
        <end position="500"/>
    </location>
</feature>
<keyword evidence="9" id="KW-0482">Metalloprotease</keyword>
<evidence type="ECO:0000256" key="8">
    <source>
        <dbReference type="ARBA" id="ARBA00022989"/>
    </source>
</evidence>
<accession>A0A7S3ZPA5</accession>
<dbReference type="PANTHER" id="PTHR43221">
    <property type="entry name" value="PROTEASE HTPX"/>
    <property type="match status" value="1"/>
</dbReference>
<dbReference type="GO" id="GO:0006508">
    <property type="term" value="P:proteolysis"/>
    <property type="evidence" value="ECO:0007669"/>
    <property type="project" value="UniProtKB-KW"/>
</dbReference>
<keyword evidence="4 11" id="KW-0812">Transmembrane</keyword>
<dbReference type="SMART" id="SM00333">
    <property type="entry name" value="TUDOR"/>
    <property type="match status" value="2"/>
</dbReference>
<evidence type="ECO:0000256" key="12">
    <source>
        <dbReference type="SAM" id="SignalP"/>
    </source>
</evidence>
<dbReference type="Gene3D" id="2.30.30.140">
    <property type="match status" value="2"/>
</dbReference>
<keyword evidence="7" id="KW-0862">Zinc</keyword>
<keyword evidence="10 11" id="KW-0472">Membrane</keyword>
<evidence type="ECO:0000256" key="9">
    <source>
        <dbReference type="ARBA" id="ARBA00023049"/>
    </source>
</evidence>
<evidence type="ECO:0000256" key="7">
    <source>
        <dbReference type="ARBA" id="ARBA00022833"/>
    </source>
</evidence>
<dbReference type="GO" id="GO:0004222">
    <property type="term" value="F:metalloendopeptidase activity"/>
    <property type="evidence" value="ECO:0007669"/>
    <property type="project" value="InterPro"/>
</dbReference>
<dbReference type="GO" id="GO:0046872">
    <property type="term" value="F:metal ion binding"/>
    <property type="evidence" value="ECO:0007669"/>
    <property type="project" value="UniProtKB-KW"/>
</dbReference>
<keyword evidence="6" id="KW-0378">Hydrolase</keyword>
<reference evidence="14" key="1">
    <citation type="submission" date="2021-01" db="EMBL/GenBank/DDBJ databases">
        <authorList>
            <person name="Corre E."/>
            <person name="Pelletier E."/>
            <person name="Niang G."/>
            <person name="Scheremetjew M."/>
            <person name="Finn R."/>
            <person name="Kale V."/>
            <person name="Holt S."/>
            <person name="Cochrane G."/>
            <person name="Meng A."/>
            <person name="Brown T."/>
            <person name="Cohen L."/>
        </authorList>
    </citation>
    <scope>NUCLEOTIDE SEQUENCE</scope>
    <source>
        <strain evidence="14">CCMP1756</strain>
    </source>
</reference>
<name>A0A7S3ZPA5_9STRA</name>
<protein>
    <recommendedName>
        <fullName evidence="13">Tudor domain-containing protein</fullName>
    </recommendedName>
</protein>
<evidence type="ECO:0000256" key="4">
    <source>
        <dbReference type="ARBA" id="ARBA00022692"/>
    </source>
</evidence>
<feature type="domain" description="Tudor" evidence="13">
    <location>
        <begin position="101"/>
        <end position="158"/>
    </location>
</feature>
<evidence type="ECO:0000256" key="6">
    <source>
        <dbReference type="ARBA" id="ARBA00022801"/>
    </source>
</evidence>
<dbReference type="OrthoDB" id="272500at2759"/>
<dbReference type="InterPro" id="IPR002999">
    <property type="entry name" value="Tudor"/>
</dbReference>
<dbReference type="PANTHER" id="PTHR43221:SF2">
    <property type="entry name" value="PROTEASE HTPX HOMOLOG"/>
    <property type="match status" value="1"/>
</dbReference>
<comment type="cofactor">
    <cofactor evidence="1">
        <name>Zn(2+)</name>
        <dbReference type="ChEBI" id="CHEBI:29105"/>
    </cofactor>
</comment>
<keyword evidence="2" id="KW-1003">Cell membrane</keyword>
<keyword evidence="5" id="KW-0479">Metal-binding</keyword>
<keyword evidence="8 11" id="KW-1133">Transmembrane helix</keyword>
<keyword evidence="3" id="KW-0645">Protease</keyword>
<dbReference type="Proteomes" id="UP000789595">
    <property type="component" value="Unassembled WGS sequence"/>
</dbReference>
<dbReference type="EMBL" id="HBIW01005678">
    <property type="protein sequence ID" value="CAE0689258.1"/>
    <property type="molecule type" value="Transcribed_RNA"/>
</dbReference>
<evidence type="ECO:0000256" key="10">
    <source>
        <dbReference type="ARBA" id="ARBA00023136"/>
    </source>
</evidence>
<dbReference type="InterPro" id="IPR050083">
    <property type="entry name" value="HtpX_protease"/>
</dbReference>
<dbReference type="AlphaFoldDB" id="A0A7S3ZPA5"/>
<feature type="transmembrane region" description="Helical" evidence="11">
    <location>
        <begin position="348"/>
        <end position="368"/>
    </location>
</feature>
<evidence type="ECO:0000256" key="2">
    <source>
        <dbReference type="ARBA" id="ARBA00022475"/>
    </source>
</evidence>
<dbReference type="Gene3D" id="3.30.2010.10">
    <property type="entry name" value="Metalloproteases ('zincins'), catalytic domain"/>
    <property type="match status" value="1"/>
</dbReference>
<dbReference type="EMBL" id="CAKKNE010000003">
    <property type="protein sequence ID" value="CAH0370981.1"/>
    <property type="molecule type" value="Genomic_DNA"/>
</dbReference>
<feature type="transmembrane region" description="Helical" evidence="11">
    <location>
        <begin position="389"/>
        <end position="410"/>
    </location>
</feature>
<evidence type="ECO:0000256" key="1">
    <source>
        <dbReference type="ARBA" id="ARBA00001947"/>
    </source>
</evidence>
<evidence type="ECO:0000313" key="15">
    <source>
        <dbReference type="EMBL" id="CAH0370981.1"/>
    </source>
</evidence>
<gene>
    <name evidence="14" type="ORF">PCAL00307_LOCUS4692</name>
    <name evidence="15" type="ORF">PECAL_3P08980</name>
</gene>
<evidence type="ECO:0000256" key="3">
    <source>
        <dbReference type="ARBA" id="ARBA00022670"/>
    </source>
</evidence>
<evidence type="ECO:0000256" key="11">
    <source>
        <dbReference type="SAM" id="Phobius"/>
    </source>
</evidence>
<keyword evidence="12" id="KW-0732">Signal</keyword>
<evidence type="ECO:0000313" key="16">
    <source>
        <dbReference type="Proteomes" id="UP000789595"/>
    </source>
</evidence>